<dbReference type="Proteomes" id="UP000694941">
    <property type="component" value="Unplaced"/>
</dbReference>
<reference evidence="3" key="1">
    <citation type="submission" date="2025-08" db="UniProtKB">
        <authorList>
            <consortium name="RefSeq"/>
        </authorList>
    </citation>
    <scope>IDENTIFICATION</scope>
    <source>
        <tissue evidence="3">Muscle</tissue>
    </source>
</reference>
<name>A0ABM1ST00_LIMPO</name>
<evidence type="ECO:0000256" key="1">
    <source>
        <dbReference type="SAM" id="MobiDB-lite"/>
    </source>
</evidence>
<gene>
    <name evidence="3" type="primary">LOC106463527</name>
</gene>
<feature type="region of interest" description="Disordered" evidence="1">
    <location>
        <begin position="139"/>
        <end position="160"/>
    </location>
</feature>
<feature type="compositionally biased region" description="Basic and acidic residues" evidence="1">
    <location>
        <begin position="150"/>
        <end position="160"/>
    </location>
</feature>
<proteinExistence type="predicted"/>
<dbReference type="PANTHER" id="PTHR21010">
    <property type="entry name" value="AGAP001581-PA"/>
    <property type="match status" value="1"/>
</dbReference>
<sequence>MKSTTLTKFYCKTLQCTNFVGKFTTSVRKLVQEVECGDHTREGAIQTNERLRNVTSKVSESYSKVKLFLTTLHEKYDASKSERNIFRRYALFKSMIKEVIPLDAQYWRLVTIPKQDKQEQVTTYVLRACAALEKITEARPAEGTKTQSSKHGEDEARDREKKARFDGMSIEAIEDENQQLINDLYRLLKKYTNLRNIVHELNLAYRDARLYPIIPRYTMLKEMIKDVLRDPNYMEVCHEDVGKNL</sequence>
<dbReference type="PANTHER" id="PTHR21010:SF3">
    <property type="entry name" value="DAXX"/>
    <property type="match status" value="1"/>
</dbReference>
<evidence type="ECO:0000313" key="2">
    <source>
        <dbReference type="Proteomes" id="UP000694941"/>
    </source>
</evidence>
<protein>
    <submittedName>
        <fullName evidence="3">Uncharacterized protein LOC106463527</fullName>
    </submittedName>
</protein>
<organism evidence="2 3">
    <name type="scientific">Limulus polyphemus</name>
    <name type="common">Atlantic horseshoe crab</name>
    <dbReference type="NCBI Taxonomy" id="6850"/>
    <lineage>
        <taxon>Eukaryota</taxon>
        <taxon>Metazoa</taxon>
        <taxon>Ecdysozoa</taxon>
        <taxon>Arthropoda</taxon>
        <taxon>Chelicerata</taxon>
        <taxon>Merostomata</taxon>
        <taxon>Xiphosura</taxon>
        <taxon>Limulidae</taxon>
        <taxon>Limulus</taxon>
    </lineage>
</organism>
<dbReference type="RefSeq" id="XP_022246756.1">
    <property type="nucleotide sequence ID" value="XM_022391048.1"/>
</dbReference>
<dbReference type="GeneID" id="106463527"/>
<accession>A0ABM1ST00</accession>
<keyword evidence="2" id="KW-1185">Reference proteome</keyword>
<evidence type="ECO:0000313" key="3">
    <source>
        <dbReference type="RefSeq" id="XP_022246756.1"/>
    </source>
</evidence>